<sequence>MLCLLPSRSYETPHGNRKTAKSSVFSLFNLKDKSRFWSESVFRSDFDDLESSVHSNSGVLNYTKSGNIASYLELMEIDSVYLPVPVNFIFIGFDGKGNQEFKLLSEELERWFNKIDHMFEHTRVPQTKEVLSPFYKTNFEKESKHHLPIISRLNYNFSVHAIQMGEKVTSVVERAINVLARKDDISTNRDEENALRQVDAEMMEFIFSSLVEYFHIGDAYNVFILNPKHDMKKGRYGYR</sequence>
<dbReference type="AlphaFoldDB" id="A0AAU9SM88"/>
<dbReference type="Pfam" id="PF25483">
    <property type="entry name" value="DUF7906"/>
    <property type="match status" value="1"/>
</dbReference>
<dbReference type="PANTHER" id="PTHR31515:SF2">
    <property type="entry name" value="TRANSMEMBRANE PROTEIN"/>
    <property type="match status" value="1"/>
</dbReference>
<gene>
    <name evidence="2" type="ORF">TAV2_LOCUS21398</name>
</gene>
<reference evidence="2 3" key="1">
    <citation type="submission" date="2022-03" db="EMBL/GenBank/DDBJ databases">
        <authorList>
            <person name="Nunn A."/>
            <person name="Chopra R."/>
            <person name="Nunn A."/>
            <person name="Contreras Garrido A."/>
        </authorList>
    </citation>
    <scope>NUCLEOTIDE SEQUENCE [LARGE SCALE GENOMIC DNA]</scope>
</reference>
<protein>
    <recommendedName>
        <fullName evidence="1">DUF7906 domain-containing protein</fullName>
    </recommendedName>
</protein>
<feature type="domain" description="DUF7906" evidence="1">
    <location>
        <begin position="83"/>
        <end position="238"/>
    </location>
</feature>
<organism evidence="2 3">
    <name type="scientific">Thlaspi arvense</name>
    <name type="common">Field penny-cress</name>
    <dbReference type="NCBI Taxonomy" id="13288"/>
    <lineage>
        <taxon>Eukaryota</taxon>
        <taxon>Viridiplantae</taxon>
        <taxon>Streptophyta</taxon>
        <taxon>Embryophyta</taxon>
        <taxon>Tracheophyta</taxon>
        <taxon>Spermatophyta</taxon>
        <taxon>Magnoliopsida</taxon>
        <taxon>eudicotyledons</taxon>
        <taxon>Gunneridae</taxon>
        <taxon>Pentapetalae</taxon>
        <taxon>rosids</taxon>
        <taxon>malvids</taxon>
        <taxon>Brassicales</taxon>
        <taxon>Brassicaceae</taxon>
        <taxon>Thlaspideae</taxon>
        <taxon>Thlaspi</taxon>
    </lineage>
</organism>
<evidence type="ECO:0000313" key="3">
    <source>
        <dbReference type="Proteomes" id="UP000836841"/>
    </source>
</evidence>
<evidence type="ECO:0000259" key="1">
    <source>
        <dbReference type="Pfam" id="PF25483"/>
    </source>
</evidence>
<dbReference type="Proteomes" id="UP000836841">
    <property type="component" value="Chromosome 6"/>
</dbReference>
<keyword evidence="3" id="KW-1185">Reference proteome</keyword>
<name>A0AAU9SM88_THLAR</name>
<accession>A0AAU9SM88</accession>
<dbReference type="PANTHER" id="PTHR31515">
    <property type="entry name" value="TRANSMEMBRANE PROTEIN-RELATED"/>
    <property type="match status" value="1"/>
</dbReference>
<evidence type="ECO:0000313" key="2">
    <source>
        <dbReference type="EMBL" id="CAH2069566.1"/>
    </source>
</evidence>
<dbReference type="InterPro" id="IPR057228">
    <property type="entry name" value="DUF7906"/>
</dbReference>
<dbReference type="EMBL" id="OU466862">
    <property type="protein sequence ID" value="CAH2069566.1"/>
    <property type="molecule type" value="Genomic_DNA"/>
</dbReference>
<proteinExistence type="predicted"/>